<evidence type="ECO:0000313" key="2">
    <source>
        <dbReference type="EMBL" id="EPB93136.1"/>
    </source>
</evidence>
<evidence type="ECO:0000313" key="3">
    <source>
        <dbReference type="Proteomes" id="UP000014254"/>
    </source>
</evidence>
<sequence>MSNYNNTNSRAIRTPVSPYDAIKQELVEVKALVAELKEDSKIHRDLLLELIKQLSPTFPPVRPTNNGVFGNGTDVGRVIATARSLSNAFPANPDLRGPRDIGKIVPEIKEFWANHGKVDKNGKRLYPDHKIRLLGLINFRLKTSLDPKERDCMFHEPLVQSLYKGLLKMCLEFHRAFLKDCLVAMGIPDGAKVMPKWNEIDKNLKLKHALIFEAHAESFGHNLHRCRESWGAISVLYMIHKSRGKGARSSCFLSDSSEFLSGSGSGETRVSDGIDPLSDDEDYESASRLLSTMPPGHVNLTAPVVDGFSILG</sequence>
<dbReference type="OrthoDB" id="2299828at2759"/>
<evidence type="ECO:0000256" key="1">
    <source>
        <dbReference type="SAM" id="MobiDB-lite"/>
    </source>
</evidence>
<dbReference type="AlphaFoldDB" id="S2JSD7"/>
<dbReference type="VEuPathDB" id="FungiDB:HMPREF1544_00210"/>
<keyword evidence="3" id="KW-1185">Reference proteome</keyword>
<dbReference type="EMBL" id="KE123896">
    <property type="protein sequence ID" value="EPB93136.1"/>
    <property type="molecule type" value="Genomic_DNA"/>
</dbReference>
<reference evidence="3" key="1">
    <citation type="submission" date="2013-05" db="EMBL/GenBank/DDBJ databases">
        <title>The Genome sequence of Mucor circinelloides f. circinelloides 1006PhL.</title>
        <authorList>
            <consortium name="The Broad Institute Genomics Platform"/>
            <person name="Cuomo C."/>
            <person name="Earl A."/>
            <person name="Findley K."/>
            <person name="Lee S.C."/>
            <person name="Walker B."/>
            <person name="Young S."/>
            <person name="Zeng Q."/>
            <person name="Gargeya S."/>
            <person name="Fitzgerald M."/>
            <person name="Haas B."/>
            <person name="Abouelleil A."/>
            <person name="Allen A.W."/>
            <person name="Alvarado L."/>
            <person name="Arachchi H.M."/>
            <person name="Berlin A.M."/>
            <person name="Chapman S.B."/>
            <person name="Gainer-Dewar J."/>
            <person name="Goldberg J."/>
            <person name="Griggs A."/>
            <person name="Gujja S."/>
            <person name="Hansen M."/>
            <person name="Howarth C."/>
            <person name="Imamovic A."/>
            <person name="Ireland A."/>
            <person name="Larimer J."/>
            <person name="McCowan C."/>
            <person name="Murphy C."/>
            <person name="Pearson M."/>
            <person name="Poon T.W."/>
            <person name="Priest M."/>
            <person name="Roberts A."/>
            <person name="Saif S."/>
            <person name="Shea T."/>
            <person name="Sisk P."/>
            <person name="Sykes S."/>
            <person name="Wortman J."/>
            <person name="Nusbaum C."/>
            <person name="Birren B."/>
        </authorList>
    </citation>
    <scope>NUCLEOTIDE SEQUENCE [LARGE SCALE GENOMIC DNA]</scope>
    <source>
        <strain evidence="3">1006PhL</strain>
    </source>
</reference>
<proteinExistence type="predicted"/>
<dbReference type="InParanoid" id="S2JSD7"/>
<gene>
    <name evidence="2" type="ORF">HMPREF1544_00210</name>
</gene>
<protein>
    <submittedName>
        <fullName evidence="2">Uncharacterized protein</fullName>
    </submittedName>
</protein>
<name>S2JSD7_MUCC1</name>
<organism evidence="2 3">
    <name type="scientific">Mucor circinelloides f. circinelloides (strain 1006PhL)</name>
    <name type="common">Mucormycosis agent</name>
    <name type="synonym">Calyptromyces circinelloides</name>
    <dbReference type="NCBI Taxonomy" id="1220926"/>
    <lineage>
        <taxon>Eukaryota</taxon>
        <taxon>Fungi</taxon>
        <taxon>Fungi incertae sedis</taxon>
        <taxon>Mucoromycota</taxon>
        <taxon>Mucoromycotina</taxon>
        <taxon>Mucoromycetes</taxon>
        <taxon>Mucorales</taxon>
        <taxon>Mucorineae</taxon>
        <taxon>Mucoraceae</taxon>
        <taxon>Mucor</taxon>
    </lineage>
</organism>
<accession>S2JSD7</accession>
<feature type="region of interest" description="Disordered" evidence="1">
    <location>
        <begin position="259"/>
        <end position="278"/>
    </location>
</feature>
<dbReference type="Proteomes" id="UP000014254">
    <property type="component" value="Unassembled WGS sequence"/>
</dbReference>